<keyword evidence="1" id="KW-0812">Transmembrane</keyword>
<feature type="transmembrane region" description="Helical" evidence="1">
    <location>
        <begin position="49"/>
        <end position="67"/>
    </location>
</feature>
<dbReference type="Proteomes" id="UP000322244">
    <property type="component" value="Unassembled WGS sequence"/>
</dbReference>
<dbReference type="EMBL" id="VLNY01000011">
    <property type="protein sequence ID" value="KAA0021162.1"/>
    <property type="molecule type" value="Genomic_DNA"/>
</dbReference>
<gene>
    <name evidence="2" type="ORF">FOY51_19795</name>
</gene>
<protein>
    <submittedName>
        <fullName evidence="2">Uncharacterized protein</fullName>
    </submittedName>
</protein>
<comment type="caution">
    <text evidence="2">The sequence shown here is derived from an EMBL/GenBank/DDBJ whole genome shotgun (WGS) entry which is preliminary data.</text>
</comment>
<dbReference type="OrthoDB" id="4562354at2"/>
<evidence type="ECO:0000313" key="3">
    <source>
        <dbReference type="Proteomes" id="UP000322244"/>
    </source>
</evidence>
<keyword evidence="1" id="KW-0472">Membrane</keyword>
<dbReference type="RefSeq" id="WP_149431995.1">
    <property type="nucleotide sequence ID" value="NZ_VLNY01000011.1"/>
</dbReference>
<evidence type="ECO:0000256" key="1">
    <source>
        <dbReference type="SAM" id="Phobius"/>
    </source>
</evidence>
<name>A0A5A7S7N8_9NOCA</name>
<evidence type="ECO:0000313" key="2">
    <source>
        <dbReference type="EMBL" id="KAA0021162.1"/>
    </source>
</evidence>
<reference evidence="2 3" key="1">
    <citation type="submission" date="2019-07" db="EMBL/GenBank/DDBJ databases">
        <title>Rhodococcus cavernicolus sp. nov., isolated from a cave.</title>
        <authorList>
            <person name="Lee S.D."/>
        </authorList>
    </citation>
    <scope>NUCLEOTIDE SEQUENCE [LARGE SCALE GENOMIC DNA]</scope>
    <source>
        <strain evidence="2 3">C1-24</strain>
    </source>
</reference>
<feature type="transmembrane region" description="Helical" evidence="1">
    <location>
        <begin position="14"/>
        <end position="37"/>
    </location>
</feature>
<keyword evidence="3" id="KW-1185">Reference proteome</keyword>
<organism evidence="2 3">
    <name type="scientific">Antrihabitans cavernicola</name>
    <dbReference type="NCBI Taxonomy" id="2495913"/>
    <lineage>
        <taxon>Bacteria</taxon>
        <taxon>Bacillati</taxon>
        <taxon>Actinomycetota</taxon>
        <taxon>Actinomycetes</taxon>
        <taxon>Mycobacteriales</taxon>
        <taxon>Nocardiaceae</taxon>
        <taxon>Antrihabitans</taxon>
    </lineage>
</organism>
<proteinExistence type="predicted"/>
<accession>A0A5A7S7N8</accession>
<dbReference type="AlphaFoldDB" id="A0A5A7S7N8"/>
<keyword evidence="1" id="KW-1133">Transmembrane helix</keyword>
<sequence>MNNMMMRTRRDQRFWMVATWSVAGLMVLEAMVVMIVWNVTGDDPNVPLSAFLVATGVSILAAGLLWWRTTGVGRAVSAAAAATAGLWTLASLLLTLLYLSYGASIR</sequence>
<feature type="transmembrane region" description="Helical" evidence="1">
    <location>
        <begin position="79"/>
        <end position="101"/>
    </location>
</feature>